<evidence type="ECO:0000313" key="6">
    <source>
        <dbReference type="EMBL" id="NYG31281.1"/>
    </source>
</evidence>
<dbReference type="PROSITE" id="PS50931">
    <property type="entry name" value="HTH_LYSR"/>
    <property type="match status" value="1"/>
</dbReference>
<dbReference type="PANTHER" id="PTHR30537">
    <property type="entry name" value="HTH-TYPE TRANSCRIPTIONAL REGULATOR"/>
    <property type="match status" value="1"/>
</dbReference>
<dbReference type="GO" id="GO:0006351">
    <property type="term" value="P:DNA-templated transcription"/>
    <property type="evidence" value="ECO:0007669"/>
    <property type="project" value="TreeGrafter"/>
</dbReference>
<dbReference type="InterPro" id="IPR000847">
    <property type="entry name" value="LysR_HTH_N"/>
</dbReference>
<evidence type="ECO:0000256" key="3">
    <source>
        <dbReference type="ARBA" id="ARBA00023125"/>
    </source>
</evidence>
<keyword evidence="3" id="KW-0238">DNA-binding</keyword>
<feature type="domain" description="HTH lysR-type" evidence="5">
    <location>
        <begin position="6"/>
        <end position="63"/>
    </location>
</feature>
<dbReference type="Pfam" id="PF03466">
    <property type="entry name" value="LysR_substrate"/>
    <property type="match status" value="1"/>
</dbReference>
<dbReference type="PRINTS" id="PR00039">
    <property type="entry name" value="HTHLYSR"/>
</dbReference>
<protein>
    <submittedName>
        <fullName evidence="6">LysR family glycine cleavage system transcriptional activator</fullName>
    </submittedName>
</protein>
<evidence type="ECO:0000259" key="5">
    <source>
        <dbReference type="PROSITE" id="PS50931"/>
    </source>
</evidence>
<dbReference type="SUPFAM" id="SSF46785">
    <property type="entry name" value="Winged helix' DNA-binding domain"/>
    <property type="match status" value="1"/>
</dbReference>
<keyword evidence="2" id="KW-0805">Transcription regulation</keyword>
<keyword evidence="4" id="KW-0804">Transcription</keyword>
<evidence type="ECO:0000313" key="7">
    <source>
        <dbReference type="Proteomes" id="UP000518288"/>
    </source>
</evidence>
<dbReference type="Gene3D" id="1.10.10.10">
    <property type="entry name" value="Winged helix-like DNA-binding domain superfamily/Winged helix DNA-binding domain"/>
    <property type="match status" value="1"/>
</dbReference>
<dbReference type="Pfam" id="PF00126">
    <property type="entry name" value="HTH_1"/>
    <property type="match status" value="1"/>
</dbReference>
<dbReference type="InterPro" id="IPR058163">
    <property type="entry name" value="LysR-type_TF_proteobact-type"/>
</dbReference>
<dbReference type="AlphaFoldDB" id="A0A7Y9QU06"/>
<proteinExistence type="inferred from homology"/>
<dbReference type="GO" id="GO:0043565">
    <property type="term" value="F:sequence-specific DNA binding"/>
    <property type="evidence" value="ECO:0007669"/>
    <property type="project" value="TreeGrafter"/>
</dbReference>
<dbReference type="GO" id="GO:0003700">
    <property type="term" value="F:DNA-binding transcription factor activity"/>
    <property type="evidence" value="ECO:0007669"/>
    <property type="project" value="InterPro"/>
</dbReference>
<dbReference type="SUPFAM" id="SSF53850">
    <property type="entry name" value="Periplasmic binding protein-like II"/>
    <property type="match status" value="1"/>
</dbReference>
<dbReference type="InterPro" id="IPR036390">
    <property type="entry name" value="WH_DNA-bd_sf"/>
</dbReference>
<dbReference type="Proteomes" id="UP000518288">
    <property type="component" value="Unassembled WGS sequence"/>
</dbReference>
<dbReference type="InterPro" id="IPR005119">
    <property type="entry name" value="LysR_subst-bd"/>
</dbReference>
<sequence length="298" mass="33026">MKRRIPSTAALTAFDASARHESFTRAAEELALTQSAVCRQVAGLETMLGVKLFRRTRRGVKLTDEGRGYADRVAERLDALERDALELMAGAGGTPVIELAVVPTFGTRWLLPRLPQFMPGAVQINLHTRTRPFLFDDTHFDAAIYAGDGHWPGCITRKVLAERLIAVCSPTLTATMPAPHTLAALARLPLLQQTTRPHAWRRWFEAGGLACDGDLRGPRYEQFSMSVQAAMLGLGVALVPDFMVEEELAQGRLLQPIPQAHDSDRAYYFVVPEGREHDPLLARFGDWLARTAAEQQRC</sequence>
<comment type="similarity">
    <text evidence="1">Belongs to the LysR transcriptional regulatory family.</text>
</comment>
<organism evidence="6 7">
    <name type="scientific">Sphaerotilus montanus</name>
    <dbReference type="NCBI Taxonomy" id="522889"/>
    <lineage>
        <taxon>Bacteria</taxon>
        <taxon>Pseudomonadati</taxon>
        <taxon>Pseudomonadota</taxon>
        <taxon>Betaproteobacteria</taxon>
        <taxon>Burkholderiales</taxon>
        <taxon>Sphaerotilaceae</taxon>
        <taxon>Sphaerotilus</taxon>
    </lineage>
</organism>
<comment type="caution">
    <text evidence="6">The sequence shown here is derived from an EMBL/GenBank/DDBJ whole genome shotgun (WGS) entry which is preliminary data.</text>
</comment>
<gene>
    <name evidence="6" type="ORF">BDD16_000267</name>
</gene>
<dbReference type="RefSeq" id="WP_179632287.1">
    <property type="nucleotide sequence ID" value="NZ_JACCFH010000001.1"/>
</dbReference>
<evidence type="ECO:0000256" key="2">
    <source>
        <dbReference type="ARBA" id="ARBA00023015"/>
    </source>
</evidence>
<dbReference type="FunFam" id="3.40.190.10:FF:000017">
    <property type="entry name" value="Glycine cleavage system transcriptional activator"/>
    <property type="match status" value="1"/>
</dbReference>
<accession>A0A7Y9QU06</accession>
<evidence type="ECO:0000256" key="1">
    <source>
        <dbReference type="ARBA" id="ARBA00009437"/>
    </source>
</evidence>
<keyword evidence="7" id="KW-1185">Reference proteome</keyword>
<name>A0A7Y9QU06_9BURK</name>
<dbReference type="EMBL" id="JACCFH010000001">
    <property type="protein sequence ID" value="NYG31281.1"/>
    <property type="molecule type" value="Genomic_DNA"/>
</dbReference>
<evidence type="ECO:0000256" key="4">
    <source>
        <dbReference type="ARBA" id="ARBA00023163"/>
    </source>
</evidence>
<dbReference type="InterPro" id="IPR036388">
    <property type="entry name" value="WH-like_DNA-bd_sf"/>
</dbReference>
<dbReference type="FunFam" id="1.10.10.10:FF:000038">
    <property type="entry name" value="Glycine cleavage system transcriptional activator"/>
    <property type="match status" value="1"/>
</dbReference>
<reference evidence="6 7" key="1">
    <citation type="submission" date="2020-07" db="EMBL/GenBank/DDBJ databases">
        <title>Genomic Encyclopedia of Archaeal and Bacterial Type Strains, Phase II (KMG-II): from individual species to whole genera.</title>
        <authorList>
            <person name="Goeker M."/>
        </authorList>
    </citation>
    <scope>NUCLEOTIDE SEQUENCE [LARGE SCALE GENOMIC DNA]</scope>
    <source>
        <strain evidence="6 7">DSM 21226</strain>
    </source>
</reference>
<dbReference type="PANTHER" id="PTHR30537:SF26">
    <property type="entry name" value="GLYCINE CLEAVAGE SYSTEM TRANSCRIPTIONAL ACTIVATOR"/>
    <property type="match status" value="1"/>
</dbReference>
<dbReference type="Gene3D" id="3.40.190.10">
    <property type="entry name" value="Periplasmic binding protein-like II"/>
    <property type="match status" value="2"/>
</dbReference>